<comment type="caution">
    <text evidence="4">The sequence shown here is derived from an EMBL/GenBank/DDBJ whole genome shotgun (WGS) entry which is preliminary data.</text>
</comment>
<dbReference type="InterPro" id="IPR036390">
    <property type="entry name" value="WH_DNA-bd_sf"/>
</dbReference>
<name>A0ABD5WUM3_9EURY</name>
<dbReference type="Gene3D" id="1.10.10.10">
    <property type="entry name" value="Winged helix-like DNA-binding domain superfamily/Winged helix DNA-binding domain"/>
    <property type="match status" value="1"/>
</dbReference>
<feature type="domain" description="Transcription regulator TrmB C-terminal" evidence="3">
    <location>
        <begin position="109"/>
        <end position="347"/>
    </location>
</feature>
<evidence type="ECO:0000313" key="5">
    <source>
        <dbReference type="Proteomes" id="UP001596407"/>
    </source>
</evidence>
<gene>
    <name evidence="4" type="ORF">ACFQJ6_22780</name>
</gene>
<accession>A0ABD5WUM3</accession>
<proteinExistence type="inferred from homology"/>
<dbReference type="SUPFAM" id="SSF46785">
    <property type="entry name" value="Winged helix' DNA-binding domain"/>
    <property type="match status" value="1"/>
</dbReference>
<keyword evidence="5" id="KW-1185">Reference proteome</keyword>
<evidence type="ECO:0000256" key="1">
    <source>
        <dbReference type="ARBA" id="ARBA00007287"/>
    </source>
</evidence>
<organism evidence="4 5">
    <name type="scientific">Halorussus caseinilyticus</name>
    <dbReference type="NCBI Taxonomy" id="3034025"/>
    <lineage>
        <taxon>Archaea</taxon>
        <taxon>Methanobacteriati</taxon>
        <taxon>Methanobacteriota</taxon>
        <taxon>Stenosarchaea group</taxon>
        <taxon>Halobacteria</taxon>
        <taxon>Halobacteriales</taxon>
        <taxon>Haladaptataceae</taxon>
        <taxon>Halorussus</taxon>
    </lineage>
</organism>
<evidence type="ECO:0000313" key="4">
    <source>
        <dbReference type="EMBL" id="MFC7082485.1"/>
    </source>
</evidence>
<dbReference type="Pfam" id="PF11495">
    <property type="entry name" value="Regulator_TrmB"/>
    <property type="match status" value="1"/>
</dbReference>
<protein>
    <submittedName>
        <fullName evidence="4">TrmB family transcriptional regulator</fullName>
    </submittedName>
</protein>
<dbReference type="GeneID" id="79304069"/>
<sequence length="350" mass="38085">MDDPTLSRLLREFGLSDKEIDTYLTILDHGEAKASVIADDAGVSKRYVYSVSEDLEERGFVSVNDHAVPTTIRAVPPEQVVDSLTQNVERMGPALESRYSRATPESDEFEVIKARVTVLKRITALIREADEEVALSLPHDHLSEVADELRDAVERGVLVLLVVTGASPGDDLALDGLATVARAWEEPTPTMITADRTHSLVAPPQMIARSNSGERAIAFTQPQLAPVIVGSFFGNYWPMAEEVYVADPHDLPETYADFRQAVLQATLHLRAGTDLVATVRGRRLNTEDGPDQLEGRVVAVRQGLVEPANNSFPVEAALVVETGAGRYSVGGDGAFVEDYEAEEVLLEPAE</sequence>
<dbReference type="InterPro" id="IPR002831">
    <property type="entry name" value="Tscrpt_reg_TrmB_N"/>
</dbReference>
<reference evidence="4 5" key="1">
    <citation type="journal article" date="2019" name="Int. J. Syst. Evol. Microbiol.">
        <title>The Global Catalogue of Microorganisms (GCM) 10K type strain sequencing project: providing services to taxonomists for standard genome sequencing and annotation.</title>
        <authorList>
            <consortium name="The Broad Institute Genomics Platform"/>
            <consortium name="The Broad Institute Genome Sequencing Center for Infectious Disease"/>
            <person name="Wu L."/>
            <person name="Ma J."/>
        </authorList>
    </citation>
    <scope>NUCLEOTIDE SEQUENCE [LARGE SCALE GENOMIC DNA]</scope>
    <source>
        <strain evidence="4 5">DT72</strain>
    </source>
</reference>
<dbReference type="Pfam" id="PF01978">
    <property type="entry name" value="TrmB"/>
    <property type="match status" value="1"/>
</dbReference>
<dbReference type="InterPro" id="IPR036388">
    <property type="entry name" value="WH-like_DNA-bd_sf"/>
</dbReference>
<dbReference type="Proteomes" id="UP001596407">
    <property type="component" value="Unassembled WGS sequence"/>
</dbReference>
<evidence type="ECO:0000259" key="3">
    <source>
        <dbReference type="Pfam" id="PF11495"/>
    </source>
</evidence>
<dbReference type="RefSeq" id="WP_276279494.1">
    <property type="nucleotide sequence ID" value="NZ_CP119809.1"/>
</dbReference>
<dbReference type="EMBL" id="JBHSZH010000005">
    <property type="protein sequence ID" value="MFC7082485.1"/>
    <property type="molecule type" value="Genomic_DNA"/>
</dbReference>
<dbReference type="PANTHER" id="PTHR34293:SF1">
    <property type="entry name" value="HTH-TYPE TRANSCRIPTIONAL REGULATOR TRMBL2"/>
    <property type="match status" value="1"/>
</dbReference>
<dbReference type="InterPro" id="IPR051797">
    <property type="entry name" value="TrmB-like"/>
</dbReference>
<dbReference type="SUPFAM" id="SSF159071">
    <property type="entry name" value="TrmB C-terminal domain-like"/>
    <property type="match status" value="1"/>
</dbReference>
<dbReference type="PANTHER" id="PTHR34293">
    <property type="entry name" value="HTH-TYPE TRANSCRIPTIONAL REGULATOR TRMBL2"/>
    <property type="match status" value="1"/>
</dbReference>
<dbReference type="CDD" id="cd09124">
    <property type="entry name" value="PLDc_like_TrmB_middle"/>
    <property type="match status" value="1"/>
</dbReference>
<dbReference type="AlphaFoldDB" id="A0ABD5WUM3"/>
<dbReference type="SUPFAM" id="SSF56024">
    <property type="entry name" value="Phospholipase D/nuclease"/>
    <property type="match status" value="1"/>
</dbReference>
<comment type="similarity">
    <text evidence="1">Belongs to the transcriptional regulator TrmB family.</text>
</comment>
<feature type="domain" description="Transcription regulator TrmB N-terminal" evidence="2">
    <location>
        <begin position="10"/>
        <end position="78"/>
    </location>
</feature>
<evidence type="ECO:0000259" key="2">
    <source>
        <dbReference type="Pfam" id="PF01978"/>
    </source>
</evidence>
<dbReference type="InterPro" id="IPR021586">
    <property type="entry name" value="Tscrpt_reg_TrmB_C"/>
</dbReference>
<dbReference type="Gene3D" id="2.30.30.690">
    <property type="match status" value="1"/>
</dbReference>